<dbReference type="InterPro" id="IPR029001">
    <property type="entry name" value="ITPase-like_fam"/>
</dbReference>
<evidence type="ECO:0000256" key="1">
    <source>
        <dbReference type="ARBA" id="ARBA00001968"/>
    </source>
</evidence>
<evidence type="ECO:0000313" key="6">
    <source>
        <dbReference type="Proteomes" id="UP000286715"/>
    </source>
</evidence>
<comment type="subcellular location">
    <subcellularLocation>
        <location evidence="4">Cytoplasm</location>
    </subcellularLocation>
</comment>
<name>A0A401XJ10_9FLAO</name>
<dbReference type="Gene3D" id="3.90.950.10">
    <property type="match status" value="1"/>
</dbReference>
<protein>
    <recommendedName>
        <fullName evidence="4">dTTP/UTP pyrophosphatase</fullName>
        <shortName evidence="4">dTTPase/UTPase</shortName>
        <ecNumber evidence="4">3.6.1.9</ecNumber>
    </recommendedName>
    <alternativeName>
        <fullName evidence="4">Nucleoside triphosphate pyrophosphatase</fullName>
    </alternativeName>
    <alternativeName>
        <fullName evidence="4">Nucleotide pyrophosphatase</fullName>
        <shortName evidence="4">Nucleotide PPase</shortName>
    </alternativeName>
</protein>
<dbReference type="HAMAP" id="MF_00528">
    <property type="entry name" value="Maf"/>
    <property type="match status" value="1"/>
</dbReference>
<reference evidence="5 6" key="1">
    <citation type="submission" date="2018-11" db="EMBL/GenBank/DDBJ databases">
        <title>Schleiferia aggregans sp. nov., a moderately thermophilic heterotrophic bacterium isolated from microbial mats at a terrestrial hot spring.</title>
        <authorList>
            <person name="Iino T."/>
            <person name="Ohkuma M."/>
            <person name="Haruta S."/>
        </authorList>
    </citation>
    <scope>NUCLEOTIDE SEQUENCE [LARGE SCALE GENOMIC DNA]</scope>
    <source>
        <strain evidence="5 6">LA</strain>
    </source>
</reference>
<evidence type="ECO:0000256" key="2">
    <source>
        <dbReference type="ARBA" id="ARBA00022801"/>
    </source>
</evidence>
<dbReference type="Pfam" id="PF02545">
    <property type="entry name" value="Maf"/>
    <property type="match status" value="1"/>
</dbReference>
<dbReference type="EMBL" id="BHZE01000003">
    <property type="protein sequence ID" value="GCD77015.1"/>
    <property type="molecule type" value="Genomic_DNA"/>
</dbReference>
<comment type="caution">
    <text evidence="5">The sequence shown here is derived from an EMBL/GenBank/DDBJ whole genome shotgun (WGS) entry which is preliminary data.</text>
</comment>
<dbReference type="GO" id="GO:0009117">
    <property type="term" value="P:nucleotide metabolic process"/>
    <property type="evidence" value="ECO:0007669"/>
    <property type="project" value="UniProtKB-KW"/>
</dbReference>
<dbReference type="GO" id="GO:0005737">
    <property type="term" value="C:cytoplasm"/>
    <property type="evidence" value="ECO:0007669"/>
    <property type="project" value="UniProtKB-SubCell"/>
</dbReference>
<keyword evidence="6" id="KW-1185">Reference proteome</keyword>
<dbReference type="CDD" id="cd00555">
    <property type="entry name" value="Maf"/>
    <property type="match status" value="1"/>
</dbReference>
<feature type="active site" description="Proton acceptor" evidence="4">
    <location>
        <position position="76"/>
    </location>
</feature>
<evidence type="ECO:0000256" key="4">
    <source>
        <dbReference type="HAMAP-Rule" id="MF_00528"/>
    </source>
</evidence>
<comment type="caution">
    <text evidence="4">Lacks conserved residue(s) required for the propagation of feature annotation.</text>
</comment>
<comment type="catalytic activity">
    <reaction evidence="4">
        <text>dTTP + H2O = dTMP + diphosphate + H(+)</text>
        <dbReference type="Rhea" id="RHEA:28534"/>
        <dbReference type="ChEBI" id="CHEBI:15377"/>
        <dbReference type="ChEBI" id="CHEBI:15378"/>
        <dbReference type="ChEBI" id="CHEBI:33019"/>
        <dbReference type="ChEBI" id="CHEBI:37568"/>
        <dbReference type="ChEBI" id="CHEBI:63528"/>
        <dbReference type="EC" id="3.6.1.9"/>
    </reaction>
</comment>
<evidence type="ECO:0000313" key="5">
    <source>
        <dbReference type="EMBL" id="GCD77015.1"/>
    </source>
</evidence>
<dbReference type="SUPFAM" id="SSF52972">
    <property type="entry name" value="ITPase-like"/>
    <property type="match status" value="1"/>
</dbReference>
<proteinExistence type="inferred from homology"/>
<dbReference type="PIRSF" id="PIRSF006305">
    <property type="entry name" value="Maf"/>
    <property type="match status" value="1"/>
</dbReference>
<feature type="site" description="Important for substrate specificity" evidence="4">
    <location>
        <position position="18"/>
    </location>
</feature>
<gene>
    <name evidence="5" type="ORF">JCM31826_04970</name>
</gene>
<dbReference type="AlphaFoldDB" id="A0A401XJ10"/>
<comment type="catalytic activity">
    <reaction evidence="4">
        <text>UTP + H2O = UMP + diphosphate + H(+)</text>
        <dbReference type="Rhea" id="RHEA:29395"/>
        <dbReference type="ChEBI" id="CHEBI:15377"/>
        <dbReference type="ChEBI" id="CHEBI:15378"/>
        <dbReference type="ChEBI" id="CHEBI:33019"/>
        <dbReference type="ChEBI" id="CHEBI:46398"/>
        <dbReference type="ChEBI" id="CHEBI:57865"/>
        <dbReference type="EC" id="3.6.1.9"/>
    </reaction>
</comment>
<dbReference type="PANTHER" id="PTHR43213:SF5">
    <property type="entry name" value="BIFUNCTIONAL DTTP_UTP PYROPHOSPHATASE_METHYLTRANSFERASE PROTEIN-RELATED"/>
    <property type="match status" value="1"/>
</dbReference>
<keyword evidence="4" id="KW-0963">Cytoplasm</keyword>
<evidence type="ECO:0000256" key="3">
    <source>
        <dbReference type="ARBA" id="ARBA00023080"/>
    </source>
</evidence>
<dbReference type="Proteomes" id="UP000286715">
    <property type="component" value="Unassembled WGS sequence"/>
</dbReference>
<keyword evidence="2 4" id="KW-0378">Hydrolase</keyword>
<feature type="site" description="Important for substrate specificity" evidence="4">
    <location>
        <position position="159"/>
    </location>
</feature>
<comment type="function">
    <text evidence="4">Nucleoside triphosphate pyrophosphatase that hydrolyzes dTTP and UTP. May have a dual role in cell division arrest and in preventing the incorporation of modified nucleotides into cellular nucleic acids.</text>
</comment>
<dbReference type="GO" id="GO:0036221">
    <property type="term" value="F:UTP diphosphatase activity"/>
    <property type="evidence" value="ECO:0007669"/>
    <property type="project" value="RHEA"/>
</dbReference>
<accession>A0A401XJ10</accession>
<feature type="site" description="Important for substrate specificity" evidence="4">
    <location>
        <position position="77"/>
    </location>
</feature>
<comment type="cofactor">
    <cofactor evidence="1 4">
        <name>a divalent metal cation</name>
        <dbReference type="ChEBI" id="CHEBI:60240"/>
    </cofactor>
</comment>
<organism evidence="5 6">
    <name type="scientific">Thermaurantimonas aggregans</name>
    <dbReference type="NCBI Taxonomy" id="2173829"/>
    <lineage>
        <taxon>Bacteria</taxon>
        <taxon>Pseudomonadati</taxon>
        <taxon>Bacteroidota</taxon>
        <taxon>Flavobacteriia</taxon>
        <taxon>Flavobacteriales</taxon>
        <taxon>Schleiferiaceae</taxon>
        <taxon>Thermaurantimonas</taxon>
    </lineage>
</organism>
<keyword evidence="3 4" id="KW-0546">Nucleotide metabolism</keyword>
<dbReference type="NCBIfam" id="TIGR00172">
    <property type="entry name" value="maf"/>
    <property type="match status" value="1"/>
</dbReference>
<dbReference type="RefSeq" id="WP_170157616.1">
    <property type="nucleotide sequence ID" value="NZ_BHZE01000003.1"/>
</dbReference>
<dbReference type="InterPro" id="IPR003697">
    <property type="entry name" value="Maf-like"/>
</dbReference>
<comment type="similarity">
    <text evidence="4">Belongs to the Maf family. YhdE subfamily.</text>
</comment>
<dbReference type="GO" id="GO:0036218">
    <property type="term" value="F:dTTP diphosphatase activity"/>
    <property type="evidence" value="ECO:0007669"/>
    <property type="project" value="RHEA"/>
</dbReference>
<sequence>MKSILLDYELLLGSASPRRHELLYLMNLPYRVVKLHVDESYPPELVRQEIPEYLSRKKALAYFKNLHPNEILITADTIVWHKDHPLEKPRKREEAIEMLRELSCQWHQVYTGVTLSHPKLQTTFSVCTDVFFEQLNDEEIEFYVDDYKPFDKAGSYGMQEWLGIVKVREIKGSYTNVVGLPTAEVYKNLKQFIALIRNLKDEEAE</sequence>
<dbReference type="PANTHER" id="PTHR43213">
    <property type="entry name" value="BIFUNCTIONAL DTTP/UTP PYROPHOSPHATASE/METHYLTRANSFERASE PROTEIN-RELATED"/>
    <property type="match status" value="1"/>
</dbReference>
<dbReference type="EC" id="3.6.1.9" evidence="4"/>